<dbReference type="Pfam" id="PF01344">
    <property type="entry name" value="Kelch_1"/>
    <property type="match status" value="1"/>
</dbReference>
<evidence type="ECO:0000256" key="2">
    <source>
        <dbReference type="ARBA" id="ARBA00022737"/>
    </source>
</evidence>
<comment type="caution">
    <text evidence="5">The sequence shown here is derived from an EMBL/GenBank/DDBJ whole genome shotgun (WGS) entry which is preliminary data.</text>
</comment>
<feature type="region of interest" description="Disordered" evidence="3">
    <location>
        <begin position="1"/>
        <end position="31"/>
    </location>
</feature>
<dbReference type="InParanoid" id="A0A1Z5JZ00"/>
<dbReference type="PANTHER" id="PTHR46376:SF1">
    <property type="entry name" value="LEUCINE-ZIPPER-LIKE TRANSCRIPTIONAL REGULATOR 1"/>
    <property type="match status" value="1"/>
</dbReference>
<dbReference type="Gene3D" id="1.25.40.420">
    <property type="match status" value="1"/>
</dbReference>
<dbReference type="SUPFAM" id="SSF117281">
    <property type="entry name" value="Kelch motif"/>
    <property type="match status" value="2"/>
</dbReference>
<dbReference type="PROSITE" id="PS50097">
    <property type="entry name" value="BTB"/>
    <property type="match status" value="1"/>
</dbReference>
<dbReference type="InterPro" id="IPR006652">
    <property type="entry name" value="Kelch_1"/>
</dbReference>
<dbReference type="Gene3D" id="3.30.710.10">
    <property type="entry name" value="Potassium Channel Kv1.1, Chain A"/>
    <property type="match status" value="1"/>
</dbReference>
<dbReference type="Pfam" id="PF24681">
    <property type="entry name" value="Kelch_KLHDC2_KLHL20_DRC7"/>
    <property type="match status" value="1"/>
</dbReference>
<evidence type="ECO:0000259" key="4">
    <source>
        <dbReference type="PROSITE" id="PS50097"/>
    </source>
</evidence>
<dbReference type="InterPro" id="IPR011333">
    <property type="entry name" value="SKP1/BTB/POZ_sf"/>
</dbReference>
<dbReference type="AlphaFoldDB" id="A0A1Z5JZ00"/>
<evidence type="ECO:0000313" key="5">
    <source>
        <dbReference type="EMBL" id="GAX19250.1"/>
    </source>
</evidence>
<sequence length="646" mass="72057">MEEFNHQADDLTAETRNNRPPAIAAGVPPAEVQAPSRIEEFAASNIASNSQARLRQQAHANIPSIHHFHDPPSAVRFQAPPQRVVAPSIAPLERNNVPADRREARALPPPVRQANRDIIIPEHSVDGDAGTLCSESNEDEVFGPSGWSQVEMAREPGGAPSIAPSPRSLHAGAVLNGAMYIFGGYDGTQRVNTFHAFSFIEKRWSPVLPSPHSPPPPSPRDRHVAFVFGNSFYVHGGFNGHSRVADMFGFDFSTMTWREISMSGMTGRVPSPRHSHSAVVYGHSLFIAFGYDGSYKSDIHEYDFVNSRWSAVAAGGRRPRPRYRATTEVHKNYMLVFGGHDGVRHLSDTNVFDLETKTWSTLITEGPTPMPRDSHVSCMHGNSMFVFAGSTGSAMNDFYELQLPAGTLDSSAAARWRPIKSSSRDFEPRPRFCHVGVVHDGSLYCFGGYDGRDRLNDFVRFDFTVYDLSFELPPSTLVSDLRSMINNSTLSDVTFLVEGQPVYAHKLMLMRCPYFEALFLCKMRESRMTEIPVSQVSYPVFMSILEYLYTDQVKMSTSNAMDIFVAADLFCIPRLKTMCEKHMLQSITVDNAASIFYAADMHSAAALRQKAKKYVVSHFEEVSKSSTFEEMGRNNIELVFELLQSR</sequence>
<reference evidence="5 6" key="1">
    <citation type="journal article" date="2015" name="Plant Cell">
        <title>Oil accumulation by the oleaginous diatom Fistulifera solaris as revealed by the genome and transcriptome.</title>
        <authorList>
            <person name="Tanaka T."/>
            <person name="Maeda Y."/>
            <person name="Veluchamy A."/>
            <person name="Tanaka M."/>
            <person name="Abida H."/>
            <person name="Marechal E."/>
            <person name="Bowler C."/>
            <person name="Muto M."/>
            <person name="Sunaga Y."/>
            <person name="Tanaka M."/>
            <person name="Yoshino T."/>
            <person name="Taniguchi T."/>
            <person name="Fukuda Y."/>
            <person name="Nemoto M."/>
            <person name="Matsumoto M."/>
            <person name="Wong P.S."/>
            <person name="Aburatani S."/>
            <person name="Fujibuchi W."/>
        </authorList>
    </citation>
    <scope>NUCLEOTIDE SEQUENCE [LARGE SCALE GENOMIC DNA]</scope>
    <source>
        <strain evidence="5 6">JPCC DA0580</strain>
    </source>
</reference>
<feature type="domain" description="BTB" evidence="4">
    <location>
        <begin position="491"/>
        <end position="557"/>
    </location>
</feature>
<keyword evidence="6" id="KW-1185">Reference proteome</keyword>
<proteinExistence type="predicted"/>
<evidence type="ECO:0000313" key="6">
    <source>
        <dbReference type="Proteomes" id="UP000198406"/>
    </source>
</evidence>
<dbReference type="InterPro" id="IPR015915">
    <property type="entry name" value="Kelch-typ_b-propeller"/>
</dbReference>
<dbReference type="OrthoDB" id="10251809at2759"/>
<dbReference type="InterPro" id="IPR051568">
    <property type="entry name" value="LZTR1/Attractin"/>
</dbReference>
<accession>A0A1Z5JZ00</accession>
<dbReference type="Pfam" id="PF07707">
    <property type="entry name" value="BACK"/>
    <property type="match status" value="1"/>
</dbReference>
<dbReference type="GO" id="GO:0005794">
    <property type="term" value="C:Golgi apparatus"/>
    <property type="evidence" value="ECO:0007669"/>
    <property type="project" value="TreeGrafter"/>
</dbReference>
<dbReference type="Proteomes" id="UP000198406">
    <property type="component" value="Unassembled WGS sequence"/>
</dbReference>
<dbReference type="SMART" id="SM00225">
    <property type="entry name" value="BTB"/>
    <property type="match status" value="1"/>
</dbReference>
<keyword evidence="2" id="KW-0677">Repeat</keyword>
<keyword evidence="1" id="KW-0880">Kelch repeat</keyword>
<evidence type="ECO:0000256" key="3">
    <source>
        <dbReference type="SAM" id="MobiDB-lite"/>
    </source>
</evidence>
<dbReference type="InterPro" id="IPR011705">
    <property type="entry name" value="BACK"/>
</dbReference>
<dbReference type="CDD" id="cd14733">
    <property type="entry name" value="BACK"/>
    <property type="match status" value="1"/>
</dbReference>
<name>A0A1Z5JZ00_FISSO</name>
<dbReference type="InterPro" id="IPR000210">
    <property type="entry name" value="BTB/POZ_dom"/>
</dbReference>
<evidence type="ECO:0000256" key="1">
    <source>
        <dbReference type="ARBA" id="ARBA00022441"/>
    </source>
</evidence>
<dbReference type="SMART" id="SM00612">
    <property type="entry name" value="Kelch"/>
    <property type="match status" value="3"/>
</dbReference>
<organism evidence="5 6">
    <name type="scientific">Fistulifera solaris</name>
    <name type="common">Oleaginous diatom</name>
    <dbReference type="NCBI Taxonomy" id="1519565"/>
    <lineage>
        <taxon>Eukaryota</taxon>
        <taxon>Sar</taxon>
        <taxon>Stramenopiles</taxon>
        <taxon>Ochrophyta</taxon>
        <taxon>Bacillariophyta</taxon>
        <taxon>Bacillariophyceae</taxon>
        <taxon>Bacillariophycidae</taxon>
        <taxon>Naviculales</taxon>
        <taxon>Naviculaceae</taxon>
        <taxon>Fistulifera</taxon>
    </lineage>
</organism>
<dbReference type="EMBL" id="BDSP01000136">
    <property type="protein sequence ID" value="GAX19250.1"/>
    <property type="molecule type" value="Genomic_DNA"/>
</dbReference>
<dbReference type="PANTHER" id="PTHR46376">
    <property type="entry name" value="LEUCINE-ZIPPER-LIKE TRANSCRIPTIONAL REGULATOR 1"/>
    <property type="match status" value="1"/>
</dbReference>
<dbReference type="Pfam" id="PF00651">
    <property type="entry name" value="BTB"/>
    <property type="match status" value="1"/>
</dbReference>
<dbReference type="Gene3D" id="2.120.10.80">
    <property type="entry name" value="Kelch-type beta propeller"/>
    <property type="match status" value="2"/>
</dbReference>
<gene>
    <name evidence="5" type="ORF">FisN_4Lh164</name>
</gene>
<dbReference type="SUPFAM" id="SSF54695">
    <property type="entry name" value="POZ domain"/>
    <property type="match status" value="1"/>
</dbReference>
<protein>
    <recommendedName>
        <fullName evidence="4">BTB domain-containing protein</fullName>
    </recommendedName>
</protein>